<gene>
    <name evidence="1" type="ORF">SDC9_38242</name>
</gene>
<proteinExistence type="predicted"/>
<comment type="caution">
    <text evidence="1">The sequence shown here is derived from an EMBL/GenBank/DDBJ whole genome shotgun (WGS) entry which is preliminary data.</text>
</comment>
<protein>
    <submittedName>
        <fullName evidence="1">Uncharacterized protein</fullName>
    </submittedName>
</protein>
<name>A0A644VLI3_9ZZZZ</name>
<organism evidence="1">
    <name type="scientific">bioreactor metagenome</name>
    <dbReference type="NCBI Taxonomy" id="1076179"/>
    <lineage>
        <taxon>unclassified sequences</taxon>
        <taxon>metagenomes</taxon>
        <taxon>ecological metagenomes</taxon>
    </lineage>
</organism>
<dbReference type="AlphaFoldDB" id="A0A644VLI3"/>
<reference evidence="1" key="1">
    <citation type="submission" date="2019-08" db="EMBL/GenBank/DDBJ databases">
        <authorList>
            <person name="Kucharzyk K."/>
            <person name="Murdoch R.W."/>
            <person name="Higgins S."/>
            <person name="Loffler F."/>
        </authorList>
    </citation>
    <scope>NUCLEOTIDE SEQUENCE</scope>
</reference>
<dbReference type="EMBL" id="VSSQ01000349">
    <property type="protein sequence ID" value="MPL92145.1"/>
    <property type="molecule type" value="Genomic_DNA"/>
</dbReference>
<sequence length="67" mass="7781">MNFQRPMKDEASPYLDSAEGVMISRDRALYELKRHGLEDPEDHEIFFADLGTADQYDAGEVLRWLGY</sequence>
<evidence type="ECO:0000313" key="1">
    <source>
        <dbReference type="EMBL" id="MPL92145.1"/>
    </source>
</evidence>
<accession>A0A644VLI3</accession>